<dbReference type="RefSeq" id="WP_220648282.1">
    <property type="nucleotide sequence ID" value="NZ_CP080647.1"/>
</dbReference>
<sequence length="69" mass="7514">MNHALRWQRSTFSGGGEGNTCIELASISTHLLGLRESDSPATHLRTTPTPLAGLLRHIKAGGFPYDKLR</sequence>
<name>A0ABX8XUA0_9ACTN</name>
<dbReference type="Pfam" id="PF04149">
    <property type="entry name" value="DUF397"/>
    <property type="match status" value="1"/>
</dbReference>
<evidence type="ECO:0000313" key="2">
    <source>
        <dbReference type="EMBL" id="QYX79493.1"/>
    </source>
</evidence>
<dbReference type="InterPro" id="IPR007278">
    <property type="entry name" value="DUF397"/>
</dbReference>
<dbReference type="Proteomes" id="UP000827138">
    <property type="component" value="Chromosome"/>
</dbReference>
<evidence type="ECO:0000313" key="3">
    <source>
        <dbReference type="Proteomes" id="UP000827138"/>
    </source>
</evidence>
<keyword evidence="3" id="KW-1185">Reference proteome</keyword>
<dbReference type="EMBL" id="CP080647">
    <property type="protein sequence ID" value="QYX79493.1"/>
    <property type="molecule type" value="Genomic_DNA"/>
</dbReference>
<reference evidence="2 3" key="1">
    <citation type="submission" date="2021-08" db="EMBL/GenBank/DDBJ databases">
        <authorList>
            <person name="Ping M."/>
        </authorList>
    </citation>
    <scope>NUCLEOTIDE SEQUENCE [LARGE SCALE GENOMIC DNA]</scope>
    <source>
        <strain evidence="2 3">MG28</strain>
    </source>
</reference>
<protein>
    <submittedName>
        <fullName evidence="2">DUF397 domain-containing protein</fullName>
    </submittedName>
</protein>
<gene>
    <name evidence="2" type="ORF">K1J60_25930</name>
</gene>
<accession>A0ABX8XUA0</accession>
<proteinExistence type="predicted"/>
<feature type="domain" description="DUF397" evidence="1">
    <location>
        <begin position="5"/>
        <end position="59"/>
    </location>
</feature>
<organism evidence="2 3">
    <name type="scientific">Streptomyces akebiae</name>
    <dbReference type="NCBI Taxonomy" id="2865673"/>
    <lineage>
        <taxon>Bacteria</taxon>
        <taxon>Bacillati</taxon>
        <taxon>Actinomycetota</taxon>
        <taxon>Actinomycetes</taxon>
        <taxon>Kitasatosporales</taxon>
        <taxon>Streptomycetaceae</taxon>
        <taxon>Streptomyces</taxon>
    </lineage>
</organism>
<evidence type="ECO:0000259" key="1">
    <source>
        <dbReference type="Pfam" id="PF04149"/>
    </source>
</evidence>